<dbReference type="GO" id="GO:0055085">
    <property type="term" value="P:transmembrane transport"/>
    <property type="evidence" value="ECO:0007669"/>
    <property type="project" value="InterPro"/>
</dbReference>
<feature type="domain" description="TonB C-terminal" evidence="1">
    <location>
        <begin position="171"/>
        <end position="246"/>
    </location>
</feature>
<organism evidence="2 3">
    <name type="scientific">Acinetobacter populi</name>
    <dbReference type="NCBI Taxonomy" id="1582270"/>
    <lineage>
        <taxon>Bacteria</taxon>
        <taxon>Pseudomonadati</taxon>
        <taxon>Pseudomonadota</taxon>
        <taxon>Gammaproteobacteria</taxon>
        <taxon>Moraxellales</taxon>
        <taxon>Moraxellaceae</taxon>
        <taxon>Acinetobacter</taxon>
    </lineage>
</organism>
<dbReference type="PANTHER" id="PTHR33446:SF2">
    <property type="entry name" value="PROTEIN TONB"/>
    <property type="match status" value="1"/>
</dbReference>
<dbReference type="InterPro" id="IPR051045">
    <property type="entry name" value="TonB-dependent_transducer"/>
</dbReference>
<dbReference type="Gene3D" id="3.30.1150.10">
    <property type="match status" value="2"/>
</dbReference>
<gene>
    <name evidence="2" type="ORF">CAP51_14575</name>
</gene>
<dbReference type="RefSeq" id="WP_245809179.1">
    <property type="nucleotide sequence ID" value="NZ_NEXX01000006.1"/>
</dbReference>
<dbReference type="Pfam" id="PF03544">
    <property type="entry name" value="TonB_C"/>
    <property type="match status" value="2"/>
</dbReference>
<protein>
    <recommendedName>
        <fullName evidence="1">TonB C-terminal domain-containing protein</fullName>
    </recommendedName>
</protein>
<dbReference type="AlphaFoldDB" id="A0A1Z9YUQ9"/>
<dbReference type="SUPFAM" id="SSF74653">
    <property type="entry name" value="TolA/TonB C-terminal domain"/>
    <property type="match status" value="2"/>
</dbReference>
<keyword evidence="3" id="KW-1185">Reference proteome</keyword>
<name>A0A1Z9YUQ9_9GAMM</name>
<evidence type="ECO:0000313" key="3">
    <source>
        <dbReference type="Proteomes" id="UP000196536"/>
    </source>
</evidence>
<sequence length="359" mass="40344">MKVIYFMVITGLMYSQSWADVMPNEDFLTCLEQQNRLSLSPPSPDRPVPSYVVKPKIIYPKNINEFGNKGEVDLGVLIDKMGHIERIKVLESIHPDLEQAAVQGMLKAQLPPSNDTETRCAIQKVGFGIQKSIGSIGPNAVDPFKMPKASKKLPEHLQYDEPPVIKVAAPLVYPLNLLQKNEKGKAKVYVLIDPTGKVLKSEILSASSPEFGLAAKASLQSWEFYPAKKDQKNSWSIITKEYDFNLFNRDSRLSASASQILEDIKKNKKDFSNINDLDQIPKPLYAPMPAKSNNGGKNYVQIEFYLDKDGLVQLPTLLSYDNEEQAWLALTAIKRWQFEVPKINGQPVIAKLVLPLQFQ</sequence>
<dbReference type="GO" id="GO:0098797">
    <property type="term" value="C:plasma membrane protein complex"/>
    <property type="evidence" value="ECO:0007669"/>
    <property type="project" value="TreeGrafter"/>
</dbReference>
<dbReference type="Proteomes" id="UP000196536">
    <property type="component" value="Unassembled WGS sequence"/>
</dbReference>
<comment type="caution">
    <text evidence="2">The sequence shown here is derived from an EMBL/GenBank/DDBJ whole genome shotgun (WGS) entry which is preliminary data.</text>
</comment>
<accession>A0A1Z9YUQ9</accession>
<reference evidence="2 3" key="1">
    <citation type="submission" date="2017-05" db="EMBL/GenBank/DDBJ databases">
        <title>Acinetobacter populi ANC 5415 (= PBJ7), whole genome shotgun sequencing project.</title>
        <authorList>
            <person name="Nemec A."/>
            <person name="Radolfova-Krizova L."/>
        </authorList>
    </citation>
    <scope>NUCLEOTIDE SEQUENCE [LARGE SCALE GENOMIC DNA]</scope>
    <source>
        <strain evidence="2 3">PBJ7</strain>
    </source>
</reference>
<dbReference type="EMBL" id="NEXX01000006">
    <property type="protein sequence ID" value="OUY05935.1"/>
    <property type="molecule type" value="Genomic_DNA"/>
</dbReference>
<evidence type="ECO:0000259" key="1">
    <source>
        <dbReference type="Pfam" id="PF03544"/>
    </source>
</evidence>
<dbReference type="InterPro" id="IPR037682">
    <property type="entry name" value="TonB_C"/>
</dbReference>
<dbReference type="Gene3D" id="3.30.2420.10">
    <property type="entry name" value="TonB"/>
    <property type="match status" value="1"/>
</dbReference>
<feature type="domain" description="TonB C-terminal" evidence="1">
    <location>
        <begin position="57"/>
        <end position="118"/>
    </location>
</feature>
<dbReference type="PANTHER" id="PTHR33446">
    <property type="entry name" value="PROTEIN TONB-RELATED"/>
    <property type="match status" value="1"/>
</dbReference>
<proteinExistence type="predicted"/>
<evidence type="ECO:0000313" key="2">
    <source>
        <dbReference type="EMBL" id="OUY05935.1"/>
    </source>
</evidence>
<dbReference type="GO" id="GO:0031992">
    <property type="term" value="F:energy transducer activity"/>
    <property type="evidence" value="ECO:0007669"/>
    <property type="project" value="TreeGrafter"/>
</dbReference>